<protein>
    <recommendedName>
        <fullName evidence="2">VWFA domain-containing protein</fullName>
    </recommendedName>
</protein>
<evidence type="ECO:0000313" key="1">
    <source>
        <dbReference type="EMBL" id="KKM04315.1"/>
    </source>
</evidence>
<comment type="caution">
    <text evidence="1">The sequence shown here is derived from an EMBL/GenBank/DDBJ whole genome shotgun (WGS) entry which is preliminary data.</text>
</comment>
<proteinExistence type="predicted"/>
<feature type="non-terminal residue" evidence="1">
    <location>
        <position position="1"/>
    </location>
</feature>
<name>A0A0F9GZU9_9ZZZZ</name>
<reference evidence="1" key="1">
    <citation type="journal article" date="2015" name="Nature">
        <title>Complex archaea that bridge the gap between prokaryotes and eukaryotes.</title>
        <authorList>
            <person name="Spang A."/>
            <person name="Saw J.H."/>
            <person name="Jorgensen S.L."/>
            <person name="Zaremba-Niedzwiedzka K."/>
            <person name="Martijn J."/>
            <person name="Lind A.E."/>
            <person name="van Eijk R."/>
            <person name="Schleper C."/>
            <person name="Guy L."/>
            <person name="Ettema T.J."/>
        </authorList>
    </citation>
    <scope>NUCLEOTIDE SEQUENCE</scope>
</reference>
<dbReference type="SUPFAM" id="SSF53300">
    <property type="entry name" value="vWA-like"/>
    <property type="match status" value="1"/>
</dbReference>
<organism evidence="1">
    <name type="scientific">marine sediment metagenome</name>
    <dbReference type="NCBI Taxonomy" id="412755"/>
    <lineage>
        <taxon>unclassified sequences</taxon>
        <taxon>metagenomes</taxon>
        <taxon>ecological metagenomes</taxon>
    </lineage>
</organism>
<dbReference type="Gene3D" id="3.40.50.410">
    <property type="entry name" value="von Willebrand factor, type A domain"/>
    <property type="match status" value="1"/>
</dbReference>
<gene>
    <name evidence="1" type="ORF">LCGC14_1765490</name>
</gene>
<dbReference type="InterPro" id="IPR036465">
    <property type="entry name" value="vWFA_dom_sf"/>
</dbReference>
<dbReference type="EMBL" id="LAZR01016480">
    <property type="protein sequence ID" value="KKM04315.1"/>
    <property type="molecule type" value="Genomic_DNA"/>
</dbReference>
<evidence type="ECO:0008006" key="2">
    <source>
        <dbReference type="Google" id="ProtNLM"/>
    </source>
</evidence>
<dbReference type="AlphaFoldDB" id="A0A0F9GZU9"/>
<sequence length="546" mass="62288">AKIAFNKALAEFYFPPLSEPKFVFDYTHLEGFYIDPENKWQITMNLANTPLFKDDQEYIDYFHIISLHEVSHYQIIPYDGLIHAKLLRAAMKHVNQNYAPIVVNIFADLIIDTKLYKNYAKLITWEMEVTYKHIKSKGSVSNFTKFLFRAYEKMWGKNILNDDTLKEMDSIAAQVSKVILKNFEDESTWEKKVTSVARYLKNLVNDTFSLIGTGGSLDKNKEKRKSPGGATIEVPKDVLEVMDNPLETKNSDKLKEGKEDELQQKAEEFAKNIPYSEFGGPARQAGILVDGAPLATWYRGIAKNLIEIKIFEEKSGGQIPVYPEVWRIGDRIEELDIVQTLLNSPVIIPNVTTRKWAFKEGPGHLIEKQIPDLLIVLDSSGSMRWNYTSRTDRGRGPYHTALVASFASLHFAASKGAKFSIINFSNRADICQWTSDYKKAEKTLLSYQGGGTFLPFKQIANQCNKADRKVLVFIITDFGIYNWSSAKKIMIELAQKGHKIVGFFIGSTTIPKNKFKDLLDKVTFYGLKTAKDLINLVIKEVKKYYL</sequence>
<dbReference type="CDD" id="cd00198">
    <property type="entry name" value="vWFA"/>
    <property type="match status" value="1"/>
</dbReference>
<accession>A0A0F9GZU9</accession>